<evidence type="ECO:0000256" key="4">
    <source>
        <dbReference type="HAMAP-Rule" id="MF_01925"/>
    </source>
</evidence>
<proteinExistence type="inferred from homology"/>
<evidence type="ECO:0000313" key="11">
    <source>
        <dbReference type="EMBL" id="OBX10934.1"/>
    </source>
</evidence>
<dbReference type="STRING" id="505341.QV08_02510"/>
<sequence>MQQKKIAFIGGGNMASAIVFGLLAKGYVAENIIVCEHNPDKHHGFNERGVFTTLSAIDAVKQADVVLLAVKPQNMQEACEAFQQLDLQNKWIISIAAGISVSALQRFLPSAQQFVRVMPNTPALISKGMSGLFATPAVTTEFKNYATGLFEAVGKACWVEKESDINTIIAASGSSPAYFFLFMEGMQKTLIEMGLTEQQARLLVQQSALGAAEMVVANPHTSIETLRQQVTSKGGTTAAAINVFQQQHLEENIKQAMQAAIDRAEEMEKLF</sequence>
<evidence type="ECO:0000256" key="5">
    <source>
        <dbReference type="NCBIfam" id="TIGR00112"/>
    </source>
</evidence>
<name>A0A1A7Q4U8_9PAST</name>
<comment type="similarity">
    <text evidence="1 4">Belongs to the pyrroline-5-carboxylate reductase family.</text>
</comment>
<dbReference type="OrthoDB" id="9805754at2"/>
<comment type="catalytic activity">
    <reaction evidence="4">
        <text>L-proline + NADP(+) = (S)-1-pyrroline-5-carboxylate + NADPH + 2 H(+)</text>
        <dbReference type="Rhea" id="RHEA:14109"/>
        <dbReference type="ChEBI" id="CHEBI:15378"/>
        <dbReference type="ChEBI" id="CHEBI:17388"/>
        <dbReference type="ChEBI" id="CHEBI:57783"/>
        <dbReference type="ChEBI" id="CHEBI:58349"/>
        <dbReference type="ChEBI" id="CHEBI:60039"/>
        <dbReference type="EC" id="1.5.1.2"/>
    </reaction>
</comment>
<dbReference type="AlphaFoldDB" id="A0A1A7Q4U8"/>
<dbReference type="SUPFAM" id="SSF51735">
    <property type="entry name" value="NAD(P)-binding Rossmann-fold domains"/>
    <property type="match status" value="1"/>
</dbReference>
<dbReference type="UniPathway" id="UPA00098">
    <property type="reaction ID" value="UER00361"/>
</dbReference>
<dbReference type="EMBL" id="JTJU01000020">
    <property type="protein sequence ID" value="OBX10934.1"/>
    <property type="molecule type" value="Genomic_DNA"/>
</dbReference>
<feature type="transmembrane region" description="Helical" evidence="7">
    <location>
        <begin position="7"/>
        <end position="28"/>
    </location>
</feature>
<dbReference type="Proteomes" id="UP000092527">
    <property type="component" value="Unassembled WGS sequence"/>
</dbReference>
<dbReference type="Gene3D" id="1.10.3730.10">
    <property type="entry name" value="ProC C-terminal domain-like"/>
    <property type="match status" value="1"/>
</dbReference>
<feature type="binding site" evidence="6">
    <location>
        <begin position="69"/>
        <end position="72"/>
    </location>
    <ligand>
        <name>NADP(+)</name>
        <dbReference type="ChEBI" id="CHEBI:58349"/>
    </ligand>
</feature>
<reference evidence="12 13" key="1">
    <citation type="submission" date="2014-11" db="EMBL/GenBank/DDBJ databases">
        <title>Pan-genome of Gallibacterium spp.</title>
        <authorList>
            <person name="Kudirkiene E."/>
            <person name="Bojesen A.M."/>
        </authorList>
    </citation>
    <scope>NUCLEOTIDE SEQUENCE [LARGE SCALE GENOMIC DNA]</scope>
    <source>
        <strain evidence="11 12">18469/18</strain>
        <strain evidence="10 13">F150</strain>
    </source>
</reference>
<dbReference type="PIRSF" id="PIRSF000193">
    <property type="entry name" value="Pyrrol-5-carb_rd"/>
    <property type="match status" value="1"/>
</dbReference>
<dbReference type="GO" id="GO:0004735">
    <property type="term" value="F:pyrroline-5-carboxylate reductase activity"/>
    <property type="evidence" value="ECO:0007669"/>
    <property type="project" value="UniProtKB-UniRule"/>
</dbReference>
<dbReference type="PATRIC" id="fig|505341.3.peg.1360"/>
<keyword evidence="2 4" id="KW-0521">NADP</keyword>
<dbReference type="InterPro" id="IPR008927">
    <property type="entry name" value="6-PGluconate_DH-like_C_sf"/>
</dbReference>
<keyword evidence="7" id="KW-0472">Membrane</keyword>
<dbReference type="RefSeq" id="WP_066107829.1">
    <property type="nucleotide sequence ID" value="NZ_CP103875.1"/>
</dbReference>
<dbReference type="EC" id="1.5.1.2" evidence="4 5"/>
<gene>
    <name evidence="4" type="primary">proC</name>
    <name evidence="10" type="ORF">QS62_06760</name>
    <name evidence="11" type="ORF">QV09_04035</name>
</gene>
<comment type="caution">
    <text evidence="10">The sequence shown here is derived from an EMBL/GenBank/DDBJ whole genome shotgun (WGS) entry which is preliminary data.</text>
</comment>
<dbReference type="Proteomes" id="UP000092649">
    <property type="component" value="Unassembled WGS sequence"/>
</dbReference>
<evidence type="ECO:0000259" key="9">
    <source>
        <dbReference type="Pfam" id="PF14748"/>
    </source>
</evidence>
<dbReference type="Pfam" id="PF03807">
    <property type="entry name" value="F420_oxidored"/>
    <property type="match status" value="1"/>
</dbReference>
<organism evidence="10 13">
    <name type="scientific">Gallibacterium salpingitidis</name>
    <dbReference type="NCBI Taxonomy" id="505341"/>
    <lineage>
        <taxon>Bacteria</taxon>
        <taxon>Pseudomonadati</taxon>
        <taxon>Pseudomonadota</taxon>
        <taxon>Gammaproteobacteria</taxon>
        <taxon>Pasteurellales</taxon>
        <taxon>Pasteurellaceae</taxon>
        <taxon>Gallibacterium</taxon>
    </lineage>
</organism>
<comment type="function">
    <text evidence="4">Catalyzes the reduction of 1-pyrroline-5-carboxylate (PCA) to L-proline.</text>
</comment>
<dbReference type="HAMAP" id="MF_01925">
    <property type="entry name" value="P5C_reductase"/>
    <property type="match status" value="1"/>
</dbReference>
<dbReference type="NCBIfam" id="TIGR00112">
    <property type="entry name" value="proC"/>
    <property type="match status" value="1"/>
</dbReference>
<evidence type="ECO:0000256" key="7">
    <source>
        <dbReference type="SAM" id="Phobius"/>
    </source>
</evidence>
<comment type="subcellular location">
    <subcellularLocation>
        <location evidence="4">Cytoplasm</location>
    </subcellularLocation>
</comment>
<dbReference type="Pfam" id="PF14748">
    <property type="entry name" value="P5CR_dimer"/>
    <property type="match status" value="1"/>
</dbReference>
<keyword evidence="13" id="KW-1185">Reference proteome</keyword>
<feature type="binding site" evidence="6">
    <location>
        <begin position="9"/>
        <end position="14"/>
    </location>
    <ligand>
        <name>NADP(+)</name>
        <dbReference type="ChEBI" id="CHEBI:58349"/>
    </ligand>
</feature>
<evidence type="ECO:0000256" key="3">
    <source>
        <dbReference type="ARBA" id="ARBA00023002"/>
    </source>
</evidence>
<dbReference type="PANTHER" id="PTHR11645:SF0">
    <property type="entry name" value="PYRROLINE-5-CARBOXYLATE REDUCTASE 3"/>
    <property type="match status" value="1"/>
</dbReference>
<feature type="domain" description="Pyrroline-5-carboxylate reductase catalytic N-terminal" evidence="8">
    <location>
        <begin position="5"/>
        <end position="98"/>
    </location>
</feature>
<dbReference type="InterPro" id="IPR029036">
    <property type="entry name" value="P5CR_dimer"/>
</dbReference>
<dbReference type="InterPro" id="IPR036291">
    <property type="entry name" value="NAD(P)-bd_dom_sf"/>
</dbReference>
<comment type="catalytic activity">
    <reaction evidence="4">
        <text>L-proline + NAD(+) = (S)-1-pyrroline-5-carboxylate + NADH + 2 H(+)</text>
        <dbReference type="Rhea" id="RHEA:14105"/>
        <dbReference type="ChEBI" id="CHEBI:15378"/>
        <dbReference type="ChEBI" id="CHEBI:17388"/>
        <dbReference type="ChEBI" id="CHEBI:57540"/>
        <dbReference type="ChEBI" id="CHEBI:57945"/>
        <dbReference type="ChEBI" id="CHEBI:60039"/>
        <dbReference type="EC" id="1.5.1.2"/>
    </reaction>
</comment>
<feature type="domain" description="Pyrroline-5-carboxylate reductase dimerisation" evidence="9">
    <location>
        <begin position="162"/>
        <end position="267"/>
    </location>
</feature>
<evidence type="ECO:0000256" key="1">
    <source>
        <dbReference type="ARBA" id="ARBA00005525"/>
    </source>
</evidence>
<evidence type="ECO:0000313" key="13">
    <source>
        <dbReference type="Proteomes" id="UP000092649"/>
    </source>
</evidence>
<keyword evidence="7" id="KW-0812">Transmembrane</keyword>
<dbReference type="FunFam" id="1.10.3730.10:FF:000001">
    <property type="entry name" value="Pyrroline-5-carboxylate reductase"/>
    <property type="match status" value="1"/>
</dbReference>
<dbReference type="InterPro" id="IPR028939">
    <property type="entry name" value="P5C_Rdtase_cat_N"/>
</dbReference>
<dbReference type="GO" id="GO:0055129">
    <property type="term" value="P:L-proline biosynthetic process"/>
    <property type="evidence" value="ECO:0007669"/>
    <property type="project" value="UniProtKB-UniRule"/>
</dbReference>
<protein>
    <recommendedName>
        <fullName evidence="4 5">Pyrroline-5-carboxylate reductase</fullName>
        <shortName evidence="4">P5C reductase</shortName>
        <shortName evidence="4">P5CR</shortName>
        <ecNumber evidence="4 5">1.5.1.2</ecNumber>
    </recommendedName>
    <alternativeName>
        <fullName evidence="4">PCA reductase</fullName>
    </alternativeName>
</protein>
<dbReference type="InterPro" id="IPR000304">
    <property type="entry name" value="Pyrroline-COOH_reductase"/>
</dbReference>
<dbReference type="SUPFAM" id="SSF48179">
    <property type="entry name" value="6-phosphogluconate dehydrogenase C-terminal domain-like"/>
    <property type="match status" value="1"/>
</dbReference>
<evidence type="ECO:0000313" key="10">
    <source>
        <dbReference type="EMBL" id="OBW94127.1"/>
    </source>
</evidence>
<evidence type="ECO:0000313" key="12">
    <source>
        <dbReference type="Proteomes" id="UP000092527"/>
    </source>
</evidence>
<dbReference type="Gene3D" id="3.40.50.720">
    <property type="entry name" value="NAD(P)-binding Rossmann-like Domain"/>
    <property type="match status" value="1"/>
</dbReference>
<dbReference type="GO" id="GO:0005737">
    <property type="term" value="C:cytoplasm"/>
    <property type="evidence" value="ECO:0007669"/>
    <property type="project" value="UniProtKB-SubCell"/>
</dbReference>
<evidence type="ECO:0000259" key="8">
    <source>
        <dbReference type="Pfam" id="PF03807"/>
    </source>
</evidence>
<keyword evidence="4" id="KW-0641">Proline biosynthesis</keyword>
<dbReference type="EMBL" id="JTJL01000030">
    <property type="protein sequence ID" value="OBW94127.1"/>
    <property type="molecule type" value="Genomic_DNA"/>
</dbReference>
<dbReference type="PANTHER" id="PTHR11645">
    <property type="entry name" value="PYRROLINE-5-CARBOXYLATE REDUCTASE"/>
    <property type="match status" value="1"/>
</dbReference>
<keyword evidence="3 4" id="KW-0560">Oxidoreductase</keyword>
<keyword evidence="4" id="KW-0963">Cytoplasm</keyword>
<accession>A0A1A7Q4U8</accession>
<evidence type="ECO:0000256" key="6">
    <source>
        <dbReference type="PIRSR" id="PIRSR000193-1"/>
    </source>
</evidence>
<keyword evidence="4" id="KW-0028">Amino-acid biosynthesis</keyword>
<evidence type="ECO:0000256" key="2">
    <source>
        <dbReference type="ARBA" id="ARBA00022857"/>
    </source>
</evidence>
<comment type="pathway">
    <text evidence="4">Amino-acid biosynthesis; L-proline biosynthesis; L-proline from L-glutamate 5-semialdehyde: step 1/1.</text>
</comment>
<keyword evidence="7" id="KW-1133">Transmembrane helix</keyword>